<sequence length="242" mass="25178">MTQRVAYITGGSRGIGAAIAKSLAKDGHDIAISYARNEQAAQKTLEDVRALGRRGMAIRCDGEGNGNRAAIQRVVAEMGRIDALVCNAGIYPYGDVAEMTDEQVDAVLGLNVRAVMIETIEAARHMTQGGRIILIGSTFADRSPFPGISLYSASKSALNGFARGAARDLGPRGITINVVQPGPIDTDMNPATGAAADMLRSFMCHKEYGKVSDIASVVSFLASPAASFITGSALTTDGGLAA</sequence>
<dbReference type="PANTHER" id="PTHR43639:SF1">
    <property type="entry name" value="SHORT-CHAIN DEHYDROGENASE_REDUCTASE FAMILY PROTEIN"/>
    <property type="match status" value="1"/>
</dbReference>
<name>A0A0D6PXY2_KOMEU</name>
<feature type="domain" description="Ketoreductase" evidence="3">
    <location>
        <begin position="4"/>
        <end position="187"/>
    </location>
</feature>
<organism evidence="4 5">
    <name type="scientific">Komagataeibacter europaeus NBRC 3261</name>
    <dbReference type="NCBI Taxonomy" id="1234669"/>
    <lineage>
        <taxon>Bacteria</taxon>
        <taxon>Pseudomonadati</taxon>
        <taxon>Pseudomonadota</taxon>
        <taxon>Alphaproteobacteria</taxon>
        <taxon>Acetobacterales</taxon>
        <taxon>Acetobacteraceae</taxon>
        <taxon>Komagataeibacter</taxon>
    </lineage>
</organism>
<dbReference type="GO" id="GO:0016491">
    <property type="term" value="F:oxidoreductase activity"/>
    <property type="evidence" value="ECO:0007669"/>
    <property type="project" value="UniProtKB-KW"/>
</dbReference>
<proteinExistence type="inferred from homology"/>
<evidence type="ECO:0000259" key="3">
    <source>
        <dbReference type="SMART" id="SM00822"/>
    </source>
</evidence>
<dbReference type="CDD" id="cd05233">
    <property type="entry name" value="SDR_c"/>
    <property type="match status" value="1"/>
</dbReference>
<dbReference type="PRINTS" id="PR00080">
    <property type="entry name" value="SDRFAMILY"/>
</dbReference>
<dbReference type="EMBL" id="BANI01000046">
    <property type="protein sequence ID" value="GAN96039.1"/>
    <property type="molecule type" value="Genomic_DNA"/>
</dbReference>
<dbReference type="FunFam" id="3.40.50.720:FF:000084">
    <property type="entry name" value="Short-chain dehydrogenase reductase"/>
    <property type="match status" value="1"/>
</dbReference>
<evidence type="ECO:0000313" key="5">
    <source>
        <dbReference type="Proteomes" id="UP000032675"/>
    </source>
</evidence>
<evidence type="ECO:0000313" key="4">
    <source>
        <dbReference type="EMBL" id="GAN96039.1"/>
    </source>
</evidence>
<dbReference type="Pfam" id="PF13561">
    <property type="entry name" value="adh_short_C2"/>
    <property type="match status" value="1"/>
</dbReference>
<comment type="caution">
    <text evidence="4">The sequence shown here is derived from an EMBL/GenBank/DDBJ whole genome shotgun (WGS) entry which is preliminary data.</text>
</comment>
<dbReference type="InterPro" id="IPR057326">
    <property type="entry name" value="KR_dom"/>
</dbReference>
<evidence type="ECO:0000256" key="2">
    <source>
        <dbReference type="ARBA" id="ARBA00023002"/>
    </source>
</evidence>
<dbReference type="SMART" id="SM00822">
    <property type="entry name" value="PKS_KR"/>
    <property type="match status" value="1"/>
</dbReference>
<dbReference type="PANTHER" id="PTHR43639">
    <property type="entry name" value="OXIDOREDUCTASE, SHORT-CHAIN DEHYDROGENASE/REDUCTASE FAMILY (AFU_ORTHOLOGUE AFUA_5G02870)"/>
    <property type="match status" value="1"/>
</dbReference>
<protein>
    <submittedName>
        <fullName evidence="4">Oxidoreductase/short-chain dehydrogenase/reductase SDR</fullName>
    </submittedName>
</protein>
<dbReference type="PRINTS" id="PR00081">
    <property type="entry name" value="GDHRDH"/>
</dbReference>
<accession>A0A0D6PXY2</accession>
<evidence type="ECO:0000256" key="1">
    <source>
        <dbReference type="ARBA" id="ARBA00006484"/>
    </source>
</evidence>
<dbReference type="Proteomes" id="UP000032675">
    <property type="component" value="Unassembled WGS sequence"/>
</dbReference>
<gene>
    <name evidence="4" type="ORF">Geu3261_0052_010</name>
</gene>
<dbReference type="SUPFAM" id="SSF51735">
    <property type="entry name" value="NAD(P)-binding Rossmann-fold domains"/>
    <property type="match status" value="1"/>
</dbReference>
<dbReference type="InterPro" id="IPR002347">
    <property type="entry name" value="SDR_fam"/>
</dbReference>
<reference evidence="4 5" key="1">
    <citation type="submission" date="2012-11" db="EMBL/GenBank/DDBJ databases">
        <title>Whole genome sequence of Gluconacetobacter europaeus NBRC3261.</title>
        <authorList>
            <person name="Azuma Y."/>
            <person name="Higashiura N."/>
            <person name="Hirakawa H."/>
            <person name="Matsushita K."/>
        </authorList>
    </citation>
    <scope>NUCLEOTIDE SEQUENCE [LARGE SCALE GENOMIC DNA]</scope>
    <source>
        <strain evidence="4 5">NBRC 3261</strain>
    </source>
</reference>
<keyword evidence="2" id="KW-0560">Oxidoreductase</keyword>
<dbReference type="RefSeq" id="WP_048850642.1">
    <property type="nucleotide sequence ID" value="NZ_BANI01000046.1"/>
</dbReference>
<dbReference type="AlphaFoldDB" id="A0A0D6PXY2"/>
<dbReference type="Gene3D" id="3.40.50.720">
    <property type="entry name" value="NAD(P)-binding Rossmann-like Domain"/>
    <property type="match status" value="1"/>
</dbReference>
<dbReference type="InterPro" id="IPR036291">
    <property type="entry name" value="NAD(P)-bd_dom_sf"/>
</dbReference>
<comment type="similarity">
    <text evidence="1">Belongs to the short-chain dehydrogenases/reductases (SDR) family.</text>
</comment>